<dbReference type="EMBL" id="CP001013">
    <property type="protein sequence ID" value="ACB35769.1"/>
    <property type="molecule type" value="Genomic_DNA"/>
</dbReference>
<accession>B1Y3R6</accession>
<dbReference type="PANTHER" id="PTHR43031:SF18">
    <property type="entry name" value="RHODANESE-RELATED SULFURTRANSFERASES"/>
    <property type="match status" value="1"/>
</dbReference>
<dbReference type="SUPFAM" id="SSF52821">
    <property type="entry name" value="Rhodanese/Cell cycle control phosphatase"/>
    <property type="match status" value="1"/>
</dbReference>
<proteinExistence type="predicted"/>
<dbReference type="Gene3D" id="3.40.250.10">
    <property type="entry name" value="Rhodanese-like domain"/>
    <property type="match status" value="1"/>
</dbReference>
<keyword evidence="4" id="KW-1185">Reference proteome</keyword>
<keyword evidence="1" id="KW-0472">Membrane</keyword>
<evidence type="ECO:0000259" key="2">
    <source>
        <dbReference type="PROSITE" id="PS50206"/>
    </source>
</evidence>
<dbReference type="Pfam" id="PF00581">
    <property type="entry name" value="Rhodanese"/>
    <property type="match status" value="1"/>
</dbReference>
<reference evidence="3 4" key="1">
    <citation type="submission" date="2008-03" db="EMBL/GenBank/DDBJ databases">
        <title>Complete sequence of Leptothrix cholodnii SP-6.</title>
        <authorList>
            <consortium name="US DOE Joint Genome Institute"/>
            <person name="Copeland A."/>
            <person name="Lucas S."/>
            <person name="Lapidus A."/>
            <person name="Glavina del Rio T."/>
            <person name="Dalin E."/>
            <person name="Tice H."/>
            <person name="Bruce D."/>
            <person name="Goodwin L."/>
            <person name="Pitluck S."/>
            <person name="Chertkov O."/>
            <person name="Brettin T."/>
            <person name="Detter J.C."/>
            <person name="Han C."/>
            <person name="Kuske C.R."/>
            <person name="Schmutz J."/>
            <person name="Larimer F."/>
            <person name="Land M."/>
            <person name="Hauser L."/>
            <person name="Kyrpides N."/>
            <person name="Lykidis A."/>
            <person name="Emerson D."/>
            <person name="Richardson P."/>
        </authorList>
    </citation>
    <scope>NUCLEOTIDE SEQUENCE [LARGE SCALE GENOMIC DNA]</scope>
    <source>
        <strain evidence="4">ATCC 51168 / LMG 8142 / SP-6</strain>
    </source>
</reference>
<gene>
    <name evidence="3" type="ordered locus">Lcho_3515</name>
</gene>
<dbReference type="HOGENOM" id="CLU_089574_1_5_4"/>
<protein>
    <submittedName>
        <fullName evidence="3">Rhodanese domain protein</fullName>
    </submittedName>
</protein>
<dbReference type="InterPro" id="IPR036873">
    <property type="entry name" value="Rhodanese-like_dom_sf"/>
</dbReference>
<sequence length="140" mass="14861">MADTRVTFLLDNWYWIAAALVSGGALMWPMLKGGDADAIGVTQAVQLINREKAVVIDVCTKDEYAAGHVANSRNVPLADLESSKNLPTNKALPLVVVCATGTRASRAIGTLTKLGHQRVHVLSGGLAAWREANLPVEKSA</sequence>
<evidence type="ECO:0000313" key="4">
    <source>
        <dbReference type="Proteomes" id="UP000001693"/>
    </source>
</evidence>
<feature type="domain" description="Rhodanese" evidence="2">
    <location>
        <begin position="49"/>
        <end position="138"/>
    </location>
</feature>
<dbReference type="PROSITE" id="PS50206">
    <property type="entry name" value="RHODANESE_3"/>
    <property type="match status" value="1"/>
</dbReference>
<keyword evidence="1" id="KW-0812">Transmembrane</keyword>
<dbReference type="PANTHER" id="PTHR43031">
    <property type="entry name" value="FAD-DEPENDENT OXIDOREDUCTASE"/>
    <property type="match status" value="1"/>
</dbReference>
<feature type="transmembrane region" description="Helical" evidence="1">
    <location>
        <begin position="12"/>
        <end position="31"/>
    </location>
</feature>
<dbReference type="KEGG" id="lch:Lcho_3515"/>
<dbReference type="STRING" id="395495.Lcho_3515"/>
<evidence type="ECO:0000256" key="1">
    <source>
        <dbReference type="SAM" id="Phobius"/>
    </source>
</evidence>
<evidence type="ECO:0000313" key="3">
    <source>
        <dbReference type="EMBL" id="ACB35769.1"/>
    </source>
</evidence>
<dbReference type="Proteomes" id="UP000001693">
    <property type="component" value="Chromosome"/>
</dbReference>
<dbReference type="AlphaFoldDB" id="B1Y3R6"/>
<dbReference type="CDD" id="cd00158">
    <property type="entry name" value="RHOD"/>
    <property type="match status" value="1"/>
</dbReference>
<keyword evidence="1" id="KW-1133">Transmembrane helix</keyword>
<dbReference type="eggNOG" id="COG0607">
    <property type="taxonomic scope" value="Bacteria"/>
</dbReference>
<name>B1Y3R6_LEPCP</name>
<organism evidence="3 4">
    <name type="scientific">Leptothrix cholodnii (strain ATCC 51168 / LMG 8142 / SP-6)</name>
    <name type="common">Leptothrix discophora (strain SP-6)</name>
    <dbReference type="NCBI Taxonomy" id="395495"/>
    <lineage>
        <taxon>Bacteria</taxon>
        <taxon>Pseudomonadati</taxon>
        <taxon>Pseudomonadota</taxon>
        <taxon>Betaproteobacteria</taxon>
        <taxon>Burkholderiales</taxon>
        <taxon>Sphaerotilaceae</taxon>
        <taxon>Leptothrix</taxon>
    </lineage>
</organism>
<dbReference type="InterPro" id="IPR001763">
    <property type="entry name" value="Rhodanese-like_dom"/>
</dbReference>
<dbReference type="InterPro" id="IPR050229">
    <property type="entry name" value="GlpE_sulfurtransferase"/>
</dbReference>
<dbReference type="SMART" id="SM00450">
    <property type="entry name" value="RHOD"/>
    <property type="match status" value="1"/>
</dbReference>